<organism evidence="1 2">
    <name type="scientific">Okeania hirsuta</name>
    <dbReference type="NCBI Taxonomy" id="1458930"/>
    <lineage>
        <taxon>Bacteria</taxon>
        <taxon>Bacillati</taxon>
        <taxon>Cyanobacteriota</taxon>
        <taxon>Cyanophyceae</taxon>
        <taxon>Oscillatoriophycideae</taxon>
        <taxon>Oscillatoriales</taxon>
        <taxon>Microcoleaceae</taxon>
        <taxon>Okeania</taxon>
    </lineage>
</organism>
<dbReference type="OrthoDB" id="9812605at2"/>
<comment type="caution">
    <text evidence="1">The sequence shown here is derived from an EMBL/GenBank/DDBJ whole genome shotgun (WGS) entry which is preliminary data.</text>
</comment>
<dbReference type="Gene3D" id="1.10.1070.20">
    <property type="match status" value="1"/>
</dbReference>
<name>A0A3N6PTC4_9CYAN</name>
<dbReference type="AlphaFoldDB" id="A0A3N6PTC4"/>
<proteinExistence type="predicted"/>
<evidence type="ECO:0000313" key="2">
    <source>
        <dbReference type="Proteomes" id="UP000269154"/>
    </source>
</evidence>
<accession>A0A3N6PTC4</accession>
<protein>
    <submittedName>
        <fullName evidence="1">HipA-like protein</fullName>
    </submittedName>
</protein>
<keyword evidence="2" id="KW-1185">Reference proteome</keyword>
<dbReference type="EMBL" id="RCBY01000079">
    <property type="protein sequence ID" value="RQH42175.1"/>
    <property type="molecule type" value="Genomic_DNA"/>
</dbReference>
<gene>
    <name evidence="1" type="ORF">D5R40_15310</name>
</gene>
<evidence type="ECO:0000313" key="1">
    <source>
        <dbReference type="EMBL" id="RQH42175.1"/>
    </source>
</evidence>
<dbReference type="RefSeq" id="WP_124145478.1">
    <property type="nucleotide sequence ID" value="NZ_CAWOKI010000089.1"/>
</dbReference>
<dbReference type="Proteomes" id="UP000269154">
    <property type="component" value="Unassembled WGS sequence"/>
</dbReference>
<reference evidence="1 2" key="1">
    <citation type="journal article" date="2018" name="ACS Chem. Biol.">
        <title>Ketoreductase domain dysfunction expands chemodiversity: malyngamide biosynthesis in the cyanobacterium Okeania hirsuta.</title>
        <authorList>
            <person name="Moss N.A."/>
            <person name="Leao T."/>
            <person name="Rankin M."/>
            <person name="McCullough T.M."/>
            <person name="Qu P."/>
            <person name="Korobeynikov A."/>
            <person name="Smith J.L."/>
            <person name="Gerwick L."/>
            <person name="Gerwick W.H."/>
        </authorList>
    </citation>
    <scope>NUCLEOTIDE SEQUENCE [LARGE SCALE GENOMIC DNA]</scope>
    <source>
        <strain evidence="1 2">PAB10Feb10-1</strain>
    </source>
</reference>
<sequence>MSDLFKIIEVSEDSISENEQLGTKEKYWYCEDEINYLYKKARPNTGEAWAEKITSELCELLNLPHAHYELAIWKDNLGTISPSFVSDNNSLILGNQILVKIDESYPEFSSNNYRVSEHTLDIVVEAIANNPMPIKLPLNWKPPQGIETAIETFVGYLLLDAWIGNTDRHHENWGFIMNNSVHLAPTFDHASSLGRELLDSKKKNIINSKAVKNYLAKSKSAMYDKIGDNKPMLTLDVFKNAAQIYPKAALIWLENLANISAKDTLSLFERIPKNYISEISIEFAQ</sequence>